<accession>A0A2N9FAZ1</accession>
<feature type="compositionally biased region" description="Basic residues" evidence="1">
    <location>
        <begin position="78"/>
        <end position="94"/>
    </location>
</feature>
<feature type="compositionally biased region" description="Basic and acidic residues" evidence="1">
    <location>
        <begin position="95"/>
        <end position="110"/>
    </location>
</feature>
<proteinExistence type="predicted"/>
<name>A0A2N9FAZ1_FAGSY</name>
<sequence>MIHSFPNSWEKMKLNMTHNERIQKLEDLSHNLELKAERRVVQGQSFAFFARHGHHQASKAKRKGHGKASEWCQDGRKPLKRANTTKRPSSKHGGSKQDKGVTEIESRDLELMDIDFPSRGDVGQNLKMVVSWDDTSTTTLEDSRREITPSGSVP</sequence>
<feature type="region of interest" description="Disordered" evidence="1">
    <location>
        <begin position="134"/>
        <end position="154"/>
    </location>
</feature>
<evidence type="ECO:0000256" key="1">
    <source>
        <dbReference type="SAM" id="MobiDB-lite"/>
    </source>
</evidence>
<gene>
    <name evidence="2" type="ORF">FSB_LOCUS12147</name>
</gene>
<organism evidence="2">
    <name type="scientific">Fagus sylvatica</name>
    <name type="common">Beechnut</name>
    <dbReference type="NCBI Taxonomy" id="28930"/>
    <lineage>
        <taxon>Eukaryota</taxon>
        <taxon>Viridiplantae</taxon>
        <taxon>Streptophyta</taxon>
        <taxon>Embryophyta</taxon>
        <taxon>Tracheophyta</taxon>
        <taxon>Spermatophyta</taxon>
        <taxon>Magnoliopsida</taxon>
        <taxon>eudicotyledons</taxon>
        <taxon>Gunneridae</taxon>
        <taxon>Pentapetalae</taxon>
        <taxon>rosids</taxon>
        <taxon>fabids</taxon>
        <taxon>Fagales</taxon>
        <taxon>Fagaceae</taxon>
        <taxon>Fagus</taxon>
    </lineage>
</organism>
<evidence type="ECO:0000313" key="2">
    <source>
        <dbReference type="EMBL" id="SPC84265.1"/>
    </source>
</evidence>
<feature type="compositionally biased region" description="Basic residues" evidence="1">
    <location>
        <begin position="52"/>
        <end position="66"/>
    </location>
</feature>
<dbReference type="EMBL" id="OIVN01000699">
    <property type="protein sequence ID" value="SPC84265.1"/>
    <property type="molecule type" value="Genomic_DNA"/>
</dbReference>
<reference evidence="2" key="1">
    <citation type="submission" date="2018-02" db="EMBL/GenBank/DDBJ databases">
        <authorList>
            <person name="Cohen D.B."/>
            <person name="Kent A.D."/>
        </authorList>
    </citation>
    <scope>NUCLEOTIDE SEQUENCE</scope>
</reference>
<protein>
    <submittedName>
        <fullName evidence="2">Uncharacterized protein</fullName>
    </submittedName>
</protein>
<feature type="region of interest" description="Disordered" evidence="1">
    <location>
        <begin position="52"/>
        <end position="110"/>
    </location>
</feature>
<dbReference type="AlphaFoldDB" id="A0A2N9FAZ1"/>